<dbReference type="KEGG" id="cad:Curi_c08040"/>
<accession>K0AYN0</accession>
<dbReference type="Pfam" id="PF03459">
    <property type="entry name" value="TOBE"/>
    <property type="match status" value="1"/>
</dbReference>
<keyword evidence="5" id="KW-1185">Reference proteome</keyword>
<dbReference type="Gene3D" id="2.40.50.100">
    <property type="match status" value="1"/>
</dbReference>
<dbReference type="InterPro" id="IPR004606">
    <property type="entry name" value="Mop_domain"/>
</dbReference>
<protein>
    <submittedName>
        <fullName evidence="4">Molybdenum-pterin-binding protein Mop</fullName>
    </submittedName>
</protein>
<dbReference type="STRING" id="1128398.Curi_c08040"/>
<dbReference type="InterPro" id="IPR005116">
    <property type="entry name" value="Transp-assoc_OB_typ1"/>
</dbReference>
<dbReference type="PROSITE" id="PS51866">
    <property type="entry name" value="MOP"/>
    <property type="match status" value="1"/>
</dbReference>
<dbReference type="Proteomes" id="UP000006094">
    <property type="component" value="Chromosome"/>
</dbReference>
<dbReference type="HOGENOM" id="CLU_2129072_0_0_9"/>
<gene>
    <name evidence="4" type="primary">mop2</name>
    <name evidence="4" type="ordered locus">Curi_c08040</name>
</gene>
<dbReference type="NCBIfam" id="TIGR00638">
    <property type="entry name" value="Mop"/>
    <property type="match status" value="1"/>
</dbReference>
<dbReference type="RefSeq" id="WP_014967014.1">
    <property type="nucleotide sequence ID" value="NC_018664.1"/>
</dbReference>
<keyword evidence="1 2" id="KW-0500">Molybdenum</keyword>
<dbReference type="EMBL" id="CP003326">
    <property type="protein sequence ID" value="AFS77877.1"/>
    <property type="molecule type" value="Genomic_DNA"/>
</dbReference>
<evidence type="ECO:0000256" key="2">
    <source>
        <dbReference type="PROSITE-ProRule" id="PRU01213"/>
    </source>
</evidence>
<evidence type="ECO:0000259" key="3">
    <source>
        <dbReference type="PROSITE" id="PS51866"/>
    </source>
</evidence>
<evidence type="ECO:0000313" key="4">
    <source>
        <dbReference type="EMBL" id="AFS77877.1"/>
    </source>
</evidence>
<proteinExistence type="predicted"/>
<organism evidence="4 5">
    <name type="scientific">Gottschalkia acidurici (strain ATCC 7906 / DSM 604 / BCRC 14475 / CIP 104303 / KCTC 5404 / NCIMB 10678 / 9a)</name>
    <name type="common">Clostridium acidurici</name>
    <dbReference type="NCBI Taxonomy" id="1128398"/>
    <lineage>
        <taxon>Bacteria</taxon>
        <taxon>Bacillati</taxon>
        <taxon>Bacillota</taxon>
        <taxon>Tissierellia</taxon>
        <taxon>Tissierellales</taxon>
        <taxon>Gottschalkiaceae</taxon>
        <taxon>Gottschalkia</taxon>
    </lineage>
</organism>
<dbReference type="InterPro" id="IPR008995">
    <property type="entry name" value="Mo/tungstate-bd_C_term_dom"/>
</dbReference>
<name>K0AYN0_GOTA9</name>
<dbReference type="SUPFAM" id="SSF50331">
    <property type="entry name" value="MOP-like"/>
    <property type="match status" value="1"/>
</dbReference>
<evidence type="ECO:0000256" key="1">
    <source>
        <dbReference type="ARBA" id="ARBA00022505"/>
    </source>
</evidence>
<dbReference type="OrthoDB" id="122515at2"/>
<evidence type="ECO:0000313" key="5">
    <source>
        <dbReference type="Proteomes" id="UP000006094"/>
    </source>
</evidence>
<dbReference type="GO" id="GO:0015689">
    <property type="term" value="P:molybdate ion transport"/>
    <property type="evidence" value="ECO:0007669"/>
    <property type="project" value="InterPro"/>
</dbReference>
<dbReference type="eggNOG" id="COG3585">
    <property type="taxonomic scope" value="Bacteria"/>
</dbReference>
<dbReference type="AlphaFoldDB" id="K0AYN0"/>
<reference evidence="4 5" key="1">
    <citation type="journal article" date="2012" name="PLoS ONE">
        <title>The purine-utilizing bacterium Clostridium acidurici 9a: a genome-guided metabolic reconsideration.</title>
        <authorList>
            <person name="Hartwich K."/>
            <person name="Poehlein A."/>
            <person name="Daniel R."/>
        </authorList>
    </citation>
    <scope>NUCLEOTIDE SEQUENCE [LARGE SCALE GENOMIC DNA]</scope>
    <source>
        <strain evidence="5">ATCC 7906 / DSM 604 / BCRC 14475 / CIP 104303 / KCTC 5404 / NCIMB 10678 / 9a</strain>
    </source>
</reference>
<sequence length="113" mass="12621">MNSYYYPNSNVHFNPNLIYGSYPYPIHPNVYQRNDKGTRCDVKISARNQLTGKVVDIEEGAVNARVVIDVGCNNLITSIITMASLRDLEITLGKTVTAFVKSSDVMIMTKTCE</sequence>
<feature type="domain" description="Mop" evidence="3">
    <location>
        <begin position="43"/>
        <end position="109"/>
    </location>
</feature>